<dbReference type="InterPro" id="IPR036509">
    <property type="entry name" value="Met_Sox_Rdtase_MsrA_sf"/>
</dbReference>
<evidence type="ECO:0000256" key="3">
    <source>
        <dbReference type="ARBA" id="ARBA00048782"/>
    </source>
</evidence>
<proteinExistence type="inferred from homology"/>
<evidence type="ECO:0000256" key="5">
    <source>
        <dbReference type="SAM" id="SignalP"/>
    </source>
</evidence>
<organism evidence="7 8">
    <name type="scientific">Paenimyroides baculatum</name>
    <dbReference type="NCBI Taxonomy" id="2608000"/>
    <lineage>
        <taxon>Bacteria</taxon>
        <taxon>Pseudomonadati</taxon>
        <taxon>Bacteroidota</taxon>
        <taxon>Flavobacteriia</taxon>
        <taxon>Flavobacteriales</taxon>
        <taxon>Flavobacteriaceae</taxon>
        <taxon>Paenimyroides</taxon>
    </lineage>
</organism>
<dbReference type="SUPFAM" id="SSF55068">
    <property type="entry name" value="Peptide methionine sulfoxide reductase"/>
    <property type="match status" value="1"/>
</dbReference>
<dbReference type="NCBIfam" id="TIGR00401">
    <property type="entry name" value="msrA"/>
    <property type="match status" value="1"/>
</dbReference>
<feature type="active site" evidence="4">
    <location>
        <position position="63"/>
    </location>
</feature>
<feature type="domain" description="Peptide methionine sulphoxide reductase MsrA" evidence="6">
    <location>
        <begin position="56"/>
        <end position="208"/>
    </location>
</feature>
<name>A0A5M6CFK2_9FLAO</name>
<dbReference type="Proteomes" id="UP000325141">
    <property type="component" value="Unassembled WGS sequence"/>
</dbReference>
<comment type="catalytic activity">
    <reaction evidence="3 4">
        <text>[thioredoxin]-disulfide + L-methionine + H2O = L-methionine (S)-S-oxide + [thioredoxin]-dithiol</text>
        <dbReference type="Rhea" id="RHEA:19993"/>
        <dbReference type="Rhea" id="RHEA-COMP:10698"/>
        <dbReference type="Rhea" id="RHEA-COMP:10700"/>
        <dbReference type="ChEBI" id="CHEBI:15377"/>
        <dbReference type="ChEBI" id="CHEBI:29950"/>
        <dbReference type="ChEBI" id="CHEBI:50058"/>
        <dbReference type="ChEBI" id="CHEBI:57844"/>
        <dbReference type="ChEBI" id="CHEBI:58772"/>
        <dbReference type="EC" id="1.8.4.11"/>
    </reaction>
</comment>
<evidence type="ECO:0000256" key="2">
    <source>
        <dbReference type="ARBA" id="ARBA00047806"/>
    </source>
</evidence>
<reference evidence="7 8" key="1">
    <citation type="submission" date="2019-09" db="EMBL/GenBank/DDBJ databases">
        <title>Genome sequence and assembly of Flavobacterium sp.</title>
        <authorList>
            <person name="Chhetri G."/>
        </authorList>
    </citation>
    <scope>NUCLEOTIDE SEQUENCE [LARGE SCALE GENOMIC DNA]</scope>
    <source>
        <strain evidence="7 8">SNL9</strain>
    </source>
</reference>
<comment type="caution">
    <text evidence="7">The sequence shown here is derived from an EMBL/GenBank/DDBJ whole genome shotgun (WGS) entry which is preliminary data.</text>
</comment>
<accession>A0A5M6CFK2</accession>
<dbReference type="RefSeq" id="WP_150013364.1">
    <property type="nucleotide sequence ID" value="NZ_VWSG01000008.1"/>
</dbReference>
<evidence type="ECO:0000256" key="1">
    <source>
        <dbReference type="ARBA" id="ARBA00023002"/>
    </source>
</evidence>
<dbReference type="EC" id="1.8.4.11" evidence="4"/>
<comment type="similarity">
    <text evidence="4">Belongs to the MsrA Met sulfoxide reductase family.</text>
</comment>
<keyword evidence="5" id="KW-0732">Signal</keyword>
<evidence type="ECO:0000259" key="6">
    <source>
        <dbReference type="Pfam" id="PF01625"/>
    </source>
</evidence>
<dbReference type="InterPro" id="IPR002569">
    <property type="entry name" value="Met_Sox_Rdtase_MsrA_dom"/>
</dbReference>
<evidence type="ECO:0000313" key="7">
    <source>
        <dbReference type="EMBL" id="KAA5533954.1"/>
    </source>
</evidence>
<dbReference type="AlphaFoldDB" id="A0A5M6CFK2"/>
<comment type="function">
    <text evidence="4">Has an important function as a repair enzyme for proteins that have been inactivated by oxidation. Catalyzes the reversible oxidation-reduction of methionine sulfoxide in proteins to methionine.</text>
</comment>
<keyword evidence="1 4" id="KW-0560">Oxidoreductase</keyword>
<dbReference type="Pfam" id="PF01625">
    <property type="entry name" value="PMSR"/>
    <property type="match status" value="1"/>
</dbReference>
<keyword evidence="8" id="KW-1185">Reference proteome</keyword>
<dbReference type="PANTHER" id="PTHR43774">
    <property type="entry name" value="PEPTIDE METHIONINE SULFOXIDE REDUCTASE"/>
    <property type="match status" value="1"/>
</dbReference>
<feature type="chain" id="PRO_5024375801" description="Peptide methionine sulfoxide reductase MsrA" evidence="5">
    <location>
        <begin position="27"/>
        <end position="229"/>
    </location>
</feature>
<evidence type="ECO:0000256" key="4">
    <source>
        <dbReference type="HAMAP-Rule" id="MF_01401"/>
    </source>
</evidence>
<protein>
    <recommendedName>
        <fullName evidence="4">Peptide methionine sulfoxide reductase MsrA</fullName>
        <shortName evidence="4">Protein-methionine-S-oxide reductase</shortName>
        <ecNumber evidence="4">1.8.4.11</ecNumber>
    </recommendedName>
    <alternativeName>
        <fullName evidence="4">Peptide-methionine (S)-S-oxide reductase</fullName>
        <shortName evidence="4">Peptide Met(O) reductase</shortName>
    </alternativeName>
</protein>
<dbReference type="PANTHER" id="PTHR43774:SF1">
    <property type="entry name" value="PEPTIDE METHIONINE SULFOXIDE REDUCTASE MSRA 2"/>
    <property type="match status" value="1"/>
</dbReference>
<evidence type="ECO:0000313" key="8">
    <source>
        <dbReference type="Proteomes" id="UP000325141"/>
    </source>
</evidence>
<feature type="signal peptide" evidence="5">
    <location>
        <begin position="1"/>
        <end position="26"/>
    </location>
</feature>
<dbReference type="HAMAP" id="MF_01401">
    <property type="entry name" value="MsrA"/>
    <property type="match status" value="1"/>
</dbReference>
<sequence length="229" mass="26039">MKSIKMLNVVNLFFLCCFALPFSSCGQSTSKSNTKEKSTNKTIAEKQPVLSGKTETATFAAGCFWCVEEQFKQLEGVVSVTSGYTGGTTENPTYEEVSNGNTNHAEACNIVFDPAVISYKELLEAFFVTHDPTQLNRQGNDVGTQYRSAVFYHNPEQKQLTEFYIDQLNKEKAYNKPVVTQVAPFKKFYKAEDYHQNYYENNPDQAYCRLVVKPKVDKFRKAFSENLKK</sequence>
<gene>
    <name evidence="4 7" type="primary">msrA</name>
    <name evidence="7" type="ORF">F0460_11515</name>
</gene>
<dbReference type="Gene3D" id="3.30.1060.10">
    <property type="entry name" value="Peptide methionine sulphoxide reductase MsrA"/>
    <property type="match status" value="1"/>
</dbReference>
<dbReference type="GO" id="GO:0033744">
    <property type="term" value="F:L-methionine:thioredoxin-disulfide S-oxidoreductase activity"/>
    <property type="evidence" value="ECO:0007669"/>
    <property type="project" value="RHEA"/>
</dbReference>
<comment type="catalytic activity">
    <reaction evidence="2 4">
        <text>L-methionyl-[protein] + [thioredoxin]-disulfide + H2O = L-methionyl-(S)-S-oxide-[protein] + [thioredoxin]-dithiol</text>
        <dbReference type="Rhea" id="RHEA:14217"/>
        <dbReference type="Rhea" id="RHEA-COMP:10698"/>
        <dbReference type="Rhea" id="RHEA-COMP:10700"/>
        <dbReference type="Rhea" id="RHEA-COMP:12313"/>
        <dbReference type="Rhea" id="RHEA-COMP:12315"/>
        <dbReference type="ChEBI" id="CHEBI:15377"/>
        <dbReference type="ChEBI" id="CHEBI:16044"/>
        <dbReference type="ChEBI" id="CHEBI:29950"/>
        <dbReference type="ChEBI" id="CHEBI:44120"/>
        <dbReference type="ChEBI" id="CHEBI:50058"/>
        <dbReference type="EC" id="1.8.4.11"/>
    </reaction>
</comment>
<dbReference type="EMBL" id="VWSG01000008">
    <property type="protein sequence ID" value="KAA5533954.1"/>
    <property type="molecule type" value="Genomic_DNA"/>
</dbReference>
<dbReference type="GO" id="GO:0008113">
    <property type="term" value="F:peptide-methionine (S)-S-oxide reductase activity"/>
    <property type="evidence" value="ECO:0007669"/>
    <property type="project" value="UniProtKB-UniRule"/>
</dbReference>